<keyword evidence="1" id="KW-1185">Reference proteome</keyword>
<accession>A0AC58SNC4</accession>
<evidence type="ECO:0000313" key="1">
    <source>
        <dbReference type="Proteomes" id="UP000790787"/>
    </source>
</evidence>
<protein>
    <submittedName>
        <fullName evidence="2">Nicotine N-demethylase CYP82E4-like</fullName>
    </submittedName>
</protein>
<dbReference type="Proteomes" id="UP000790787">
    <property type="component" value="Chromosome 14"/>
</dbReference>
<sequence>MYHHLPLLLLSPLEAIIAGLVTLAFVFYLLWNFRKSSKTLAPEIPGGWPVIGHLFYFKNDADHDRTLAQKLGDLADKHGPVFTYKLGFRRFLVVSSYDAIKECFTTNDIRFSNRPALLYGDHLCYNNAMLFIAKYGPYWRKIRKLVNQEVLSVNRLEKFKHIRFSIVQENVKELYDHCDSTINLTDWIDKLSFDIILKMIAGKSYNNGHGEILKIAFQKFMVIAMEFELYDIFPIPLFKWVDFSGNVKVVKETIKDIDTVFQGWLDEHIKKRESNNEVLDENEQDFIDSMLSKTSNEHLGDTYSPSTSIKATIFSLVLDATETLALHIKWVMALLINNKLEMKKAQEEIDTIVGKDRWVEESDIKNLVYLQAIVKEALRLYPPAPLSVPHESVEDCVVNGYHIPKGTVLLPNVMKLQRDPKMWLDPNKFDPERFLTTHAKIDYRGQHYELIPFGTGRRACPAMTYALQVEYLSIAHLIQGFNFNTPSNEPLDMKEGVGITSPKKNPIEVLITPRLPTMLYQY</sequence>
<proteinExistence type="predicted"/>
<gene>
    <name evidence="2" type="primary">LOC107811947</name>
</gene>
<organism evidence="1 2">
    <name type="scientific">Nicotiana tabacum</name>
    <name type="common">Common tobacco</name>
    <dbReference type="NCBI Taxonomy" id="4097"/>
    <lineage>
        <taxon>Eukaryota</taxon>
        <taxon>Viridiplantae</taxon>
        <taxon>Streptophyta</taxon>
        <taxon>Embryophyta</taxon>
        <taxon>Tracheophyta</taxon>
        <taxon>Spermatophyta</taxon>
        <taxon>Magnoliopsida</taxon>
        <taxon>eudicotyledons</taxon>
        <taxon>Gunneridae</taxon>
        <taxon>Pentapetalae</taxon>
        <taxon>asterids</taxon>
        <taxon>lamiids</taxon>
        <taxon>Solanales</taxon>
        <taxon>Solanaceae</taxon>
        <taxon>Nicotianoideae</taxon>
        <taxon>Nicotianeae</taxon>
        <taxon>Nicotiana</taxon>
    </lineage>
</organism>
<evidence type="ECO:0000313" key="2">
    <source>
        <dbReference type="RefSeq" id="XP_075086448.1"/>
    </source>
</evidence>
<reference evidence="2" key="2">
    <citation type="submission" date="2025-08" db="UniProtKB">
        <authorList>
            <consortium name="RefSeq"/>
        </authorList>
    </citation>
    <scope>IDENTIFICATION</scope>
    <source>
        <tissue evidence="2">Leaf</tissue>
    </source>
</reference>
<dbReference type="RefSeq" id="XP_075086448.1">
    <property type="nucleotide sequence ID" value="XM_075230347.1"/>
</dbReference>
<reference evidence="1" key="1">
    <citation type="journal article" date="2014" name="Nat. Commun.">
        <title>The tobacco genome sequence and its comparison with those of tomato and potato.</title>
        <authorList>
            <person name="Sierro N."/>
            <person name="Battey J.N."/>
            <person name="Ouadi S."/>
            <person name="Bakaher N."/>
            <person name="Bovet L."/>
            <person name="Willig A."/>
            <person name="Goepfert S."/>
            <person name="Peitsch M.C."/>
            <person name="Ivanov N.V."/>
        </authorList>
    </citation>
    <scope>NUCLEOTIDE SEQUENCE [LARGE SCALE GENOMIC DNA]</scope>
</reference>
<name>A0AC58SNC4_TOBAC</name>